<evidence type="ECO:0008006" key="4">
    <source>
        <dbReference type="Google" id="ProtNLM"/>
    </source>
</evidence>
<protein>
    <recommendedName>
        <fullName evidence="4">DUF306 domain-containing protein</fullName>
    </recommendedName>
</protein>
<dbReference type="EMBL" id="JBHUNP010000001">
    <property type="protein sequence ID" value="MFD2649245.1"/>
    <property type="molecule type" value="Genomic_DNA"/>
</dbReference>
<evidence type="ECO:0000313" key="2">
    <source>
        <dbReference type="EMBL" id="MFD2649245.1"/>
    </source>
</evidence>
<reference evidence="3" key="1">
    <citation type="journal article" date="2019" name="Int. J. Syst. Evol. Microbiol.">
        <title>The Global Catalogue of Microorganisms (GCM) 10K type strain sequencing project: providing services to taxonomists for standard genome sequencing and annotation.</title>
        <authorList>
            <consortium name="The Broad Institute Genomics Platform"/>
            <consortium name="The Broad Institute Genome Sequencing Center for Infectious Disease"/>
            <person name="Wu L."/>
            <person name="Ma J."/>
        </authorList>
    </citation>
    <scope>NUCLEOTIDE SEQUENCE [LARGE SCALE GENOMIC DNA]</scope>
    <source>
        <strain evidence="3">CCM 7427</strain>
    </source>
</reference>
<sequence length="124" mass="12863">MSRIFLALAAALAVTSATAAQQQPAVLDDLDAERIDAQQVSIEFEYDGSACETVGTAELGDIADGTAAITFPTTSTAEVCTQQLVEIEVDQIVALDETATAVEVTVLSPDGSVLATGTDEIERD</sequence>
<gene>
    <name evidence="2" type="ORF">ACFSX5_15760</name>
</gene>
<name>A0ABW5QNK3_9HYPH</name>
<feature type="chain" id="PRO_5045930166" description="DUF306 domain-containing protein" evidence="1">
    <location>
        <begin position="20"/>
        <end position="124"/>
    </location>
</feature>
<dbReference type="RefSeq" id="WP_386834717.1">
    <property type="nucleotide sequence ID" value="NZ_JBHUNP010000001.1"/>
</dbReference>
<evidence type="ECO:0000313" key="3">
    <source>
        <dbReference type="Proteomes" id="UP001597521"/>
    </source>
</evidence>
<dbReference type="Proteomes" id="UP001597521">
    <property type="component" value="Unassembled WGS sequence"/>
</dbReference>
<evidence type="ECO:0000256" key="1">
    <source>
        <dbReference type="SAM" id="SignalP"/>
    </source>
</evidence>
<proteinExistence type="predicted"/>
<feature type="signal peptide" evidence="1">
    <location>
        <begin position="1"/>
        <end position="19"/>
    </location>
</feature>
<accession>A0ABW5QNK3</accession>
<keyword evidence="1" id="KW-0732">Signal</keyword>
<comment type="caution">
    <text evidence="2">The sequence shown here is derived from an EMBL/GenBank/DDBJ whole genome shotgun (WGS) entry which is preliminary data.</text>
</comment>
<keyword evidence="3" id="KW-1185">Reference proteome</keyword>
<organism evidence="2 3">
    <name type="scientific">Devosia albogilva</name>
    <dbReference type="NCBI Taxonomy" id="429726"/>
    <lineage>
        <taxon>Bacteria</taxon>
        <taxon>Pseudomonadati</taxon>
        <taxon>Pseudomonadota</taxon>
        <taxon>Alphaproteobacteria</taxon>
        <taxon>Hyphomicrobiales</taxon>
        <taxon>Devosiaceae</taxon>
        <taxon>Devosia</taxon>
    </lineage>
</organism>